<evidence type="ECO:0000313" key="1">
    <source>
        <dbReference type="EMBL" id="SOQ52527.1"/>
    </source>
</evidence>
<gene>
    <name evidence="1" type="ORF">SFRICE_008076</name>
</gene>
<protein>
    <submittedName>
        <fullName evidence="1">SFRICE_008076</fullName>
    </submittedName>
</protein>
<dbReference type="AlphaFoldDB" id="A0A2H1WHL7"/>
<dbReference type="EMBL" id="ODYU01008711">
    <property type="protein sequence ID" value="SOQ52527.1"/>
    <property type="molecule type" value="Genomic_DNA"/>
</dbReference>
<sequence length="130" mass="14310">MTSLALGDARGRVKHLLTNNHPVPTPAFQAGAPVGNASVTPLVLRLSISGADRLPSGDVILSARLPPIPKNHKFAWSDQEPRPGYRTLDFLLHSHAYDQQTRQHRQLQISRNRNSASCLSARRRRASCCA</sequence>
<reference evidence="1" key="1">
    <citation type="submission" date="2016-07" db="EMBL/GenBank/DDBJ databases">
        <authorList>
            <person name="Bretaudeau A."/>
        </authorList>
    </citation>
    <scope>NUCLEOTIDE SEQUENCE</scope>
    <source>
        <strain evidence="1">Rice</strain>
        <tissue evidence="1">Whole body</tissue>
    </source>
</reference>
<organism evidence="1">
    <name type="scientific">Spodoptera frugiperda</name>
    <name type="common">Fall armyworm</name>
    <dbReference type="NCBI Taxonomy" id="7108"/>
    <lineage>
        <taxon>Eukaryota</taxon>
        <taxon>Metazoa</taxon>
        <taxon>Ecdysozoa</taxon>
        <taxon>Arthropoda</taxon>
        <taxon>Hexapoda</taxon>
        <taxon>Insecta</taxon>
        <taxon>Pterygota</taxon>
        <taxon>Neoptera</taxon>
        <taxon>Endopterygota</taxon>
        <taxon>Lepidoptera</taxon>
        <taxon>Glossata</taxon>
        <taxon>Ditrysia</taxon>
        <taxon>Noctuoidea</taxon>
        <taxon>Noctuidae</taxon>
        <taxon>Amphipyrinae</taxon>
        <taxon>Spodoptera</taxon>
    </lineage>
</organism>
<accession>A0A2H1WHL7</accession>
<name>A0A2H1WHL7_SPOFR</name>
<proteinExistence type="predicted"/>